<organism evidence="2 3">
    <name type="scientific">Rhipicephalus microplus</name>
    <name type="common">Cattle tick</name>
    <name type="synonym">Boophilus microplus</name>
    <dbReference type="NCBI Taxonomy" id="6941"/>
    <lineage>
        <taxon>Eukaryota</taxon>
        <taxon>Metazoa</taxon>
        <taxon>Ecdysozoa</taxon>
        <taxon>Arthropoda</taxon>
        <taxon>Chelicerata</taxon>
        <taxon>Arachnida</taxon>
        <taxon>Acari</taxon>
        <taxon>Parasitiformes</taxon>
        <taxon>Ixodida</taxon>
        <taxon>Ixodoidea</taxon>
        <taxon>Ixodidae</taxon>
        <taxon>Rhipicephalinae</taxon>
        <taxon>Rhipicephalus</taxon>
        <taxon>Boophilus</taxon>
    </lineage>
</organism>
<protein>
    <submittedName>
        <fullName evidence="2">Uncharacterized protein</fullName>
    </submittedName>
</protein>
<evidence type="ECO:0000256" key="1">
    <source>
        <dbReference type="SAM" id="MobiDB-lite"/>
    </source>
</evidence>
<dbReference type="Proteomes" id="UP000821866">
    <property type="component" value="Unassembled WGS sequence"/>
</dbReference>
<evidence type="ECO:0000313" key="2">
    <source>
        <dbReference type="EMBL" id="KAH8024698.1"/>
    </source>
</evidence>
<dbReference type="EMBL" id="JABSTU010000007">
    <property type="protein sequence ID" value="KAH8024698.1"/>
    <property type="molecule type" value="Genomic_DNA"/>
</dbReference>
<evidence type="ECO:0000313" key="3">
    <source>
        <dbReference type="Proteomes" id="UP000821866"/>
    </source>
</evidence>
<feature type="compositionally biased region" description="Low complexity" evidence="1">
    <location>
        <begin position="103"/>
        <end position="115"/>
    </location>
</feature>
<reference evidence="2" key="2">
    <citation type="submission" date="2021-09" db="EMBL/GenBank/DDBJ databases">
        <authorList>
            <person name="Jia N."/>
            <person name="Wang J."/>
            <person name="Shi W."/>
            <person name="Du L."/>
            <person name="Sun Y."/>
            <person name="Zhan W."/>
            <person name="Jiang J."/>
            <person name="Wang Q."/>
            <person name="Zhang B."/>
            <person name="Ji P."/>
            <person name="Sakyi L.B."/>
            <person name="Cui X."/>
            <person name="Yuan T."/>
            <person name="Jiang B."/>
            <person name="Yang W."/>
            <person name="Lam T.T.-Y."/>
            <person name="Chang Q."/>
            <person name="Ding S."/>
            <person name="Wang X."/>
            <person name="Zhu J."/>
            <person name="Ruan X."/>
            <person name="Zhao L."/>
            <person name="Wei J."/>
            <person name="Que T."/>
            <person name="Du C."/>
            <person name="Cheng J."/>
            <person name="Dai P."/>
            <person name="Han X."/>
            <person name="Huang E."/>
            <person name="Gao Y."/>
            <person name="Liu J."/>
            <person name="Shao H."/>
            <person name="Ye R."/>
            <person name="Li L."/>
            <person name="Wei W."/>
            <person name="Wang X."/>
            <person name="Wang C."/>
            <person name="Huo Q."/>
            <person name="Li W."/>
            <person name="Guo W."/>
            <person name="Chen H."/>
            <person name="Chen S."/>
            <person name="Zhou L."/>
            <person name="Zhou L."/>
            <person name="Ni X."/>
            <person name="Tian J."/>
            <person name="Zhou Y."/>
            <person name="Sheng Y."/>
            <person name="Liu T."/>
            <person name="Pan Y."/>
            <person name="Xia L."/>
            <person name="Li J."/>
            <person name="Zhao F."/>
            <person name="Cao W."/>
        </authorList>
    </citation>
    <scope>NUCLEOTIDE SEQUENCE</scope>
    <source>
        <strain evidence="2">Rmic-2018</strain>
        <tissue evidence="2">Larvae</tissue>
    </source>
</reference>
<accession>A0A9J6DS95</accession>
<dbReference type="AlphaFoldDB" id="A0A9J6DS95"/>
<reference evidence="2" key="1">
    <citation type="journal article" date="2020" name="Cell">
        <title>Large-Scale Comparative Analyses of Tick Genomes Elucidate Their Genetic Diversity and Vector Capacities.</title>
        <authorList>
            <consortium name="Tick Genome and Microbiome Consortium (TIGMIC)"/>
            <person name="Jia N."/>
            <person name="Wang J."/>
            <person name="Shi W."/>
            <person name="Du L."/>
            <person name="Sun Y."/>
            <person name="Zhan W."/>
            <person name="Jiang J.F."/>
            <person name="Wang Q."/>
            <person name="Zhang B."/>
            <person name="Ji P."/>
            <person name="Bell-Sakyi L."/>
            <person name="Cui X.M."/>
            <person name="Yuan T.T."/>
            <person name="Jiang B.G."/>
            <person name="Yang W.F."/>
            <person name="Lam T.T."/>
            <person name="Chang Q.C."/>
            <person name="Ding S.J."/>
            <person name="Wang X.J."/>
            <person name="Zhu J.G."/>
            <person name="Ruan X.D."/>
            <person name="Zhao L."/>
            <person name="Wei J.T."/>
            <person name="Ye R.Z."/>
            <person name="Que T.C."/>
            <person name="Du C.H."/>
            <person name="Zhou Y.H."/>
            <person name="Cheng J.X."/>
            <person name="Dai P.F."/>
            <person name="Guo W.B."/>
            <person name="Han X.H."/>
            <person name="Huang E.J."/>
            <person name="Li L.F."/>
            <person name="Wei W."/>
            <person name="Gao Y.C."/>
            <person name="Liu J.Z."/>
            <person name="Shao H.Z."/>
            <person name="Wang X."/>
            <person name="Wang C.C."/>
            <person name="Yang T.C."/>
            <person name="Huo Q.B."/>
            <person name="Li W."/>
            <person name="Chen H.Y."/>
            <person name="Chen S.E."/>
            <person name="Zhou L.G."/>
            <person name="Ni X.B."/>
            <person name="Tian J.H."/>
            <person name="Sheng Y."/>
            <person name="Liu T."/>
            <person name="Pan Y.S."/>
            <person name="Xia L.Y."/>
            <person name="Li J."/>
            <person name="Zhao F."/>
            <person name="Cao W.C."/>
        </authorList>
    </citation>
    <scope>NUCLEOTIDE SEQUENCE</scope>
    <source>
        <strain evidence="2">Rmic-2018</strain>
    </source>
</reference>
<gene>
    <name evidence="2" type="ORF">HPB51_000662</name>
</gene>
<name>A0A9J6DS95_RHIMP</name>
<keyword evidence="3" id="KW-1185">Reference proteome</keyword>
<proteinExistence type="predicted"/>
<sequence length="300" mass="34427">MVTAPCCYDVFEQLDDAARVEAYRSAVSEGDVLRTEVVQLWSELQELKLMIFKVHDAAKDDDAPKSPLDSQMTSSHNFRCNLLARLVERIKHLELKTHENSDAESSTSAEESSASMNFKCGSRKQQKQARSDTPVCMSNSEDARDRLSSFVTRRQPQMNLQRLPSQFVRFSSRCLLYLNRCQWRRRVCELQRMLSFCAAEGRDLNDHQFQCRCIPPGREPCTTKQLRFPYFAVGIRTAESGVFHCVKASGSILAHHHCLVGENRFRTKEDCARGACRDDYHVCQFTSPFICTHEYISHPQ</sequence>
<comment type="caution">
    <text evidence="2">The sequence shown here is derived from an EMBL/GenBank/DDBJ whole genome shotgun (WGS) entry which is preliminary data.</text>
</comment>
<feature type="region of interest" description="Disordered" evidence="1">
    <location>
        <begin position="98"/>
        <end position="138"/>
    </location>
</feature>